<evidence type="ECO:0000256" key="1">
    <source>
        <dbReference type="ARBA" id="ARBA00004906"/>
    </source>
</evidence>
<name>A0AAV5EDP1_ELECO</name>
<gene>
    <name evidence="5" type="primary">gb08051</name>
    <name evidence="5" type="ORF">PR202_gb08051</name>
</gene>
<dbReference type="Gene3D" id="1.25.40.420">
    <property type="match status" value="1"/>
</dbReference>
<organism evidence="5 6">
    <name type="scientific">Eleusine coracana subsp. coracana</name>
    <dbReference type="NCBI Taxonomy" id="191504"/>
    <lineage>
        <taxon>Eukaryota</taxon>
        <taxon>Viridiplantae</taxon>
        <taxon>Streptophyta</taxon>
        <taxon>Embryophyta</taxon>
        <taxon>Tracheophyta</taxon>
        <taxon>Spermatophyta</taxon>
        <taxon>Magnoliopsida</taxon>
        <taxon>Liliopsida</taxon>
        <taxon>Poales</taxon>
        <taxon>Poaceae</taxon>
        <taxon>PACMAD clade</taxon>
        <taxon>Chloridoideae</taxon>
        <taxon>Cynodonteae</taxon>
        <taxon>Eleusininae</taxon>
        <taxon>Eleusine</taxon>
    </lineage>
</organism>
<reference evidence="5" key="2">
    <citation type="submission" date="2021-12" db="EMBL/GenBank/DDBJ databases">
        <title>Resequencing data analysis of finger millet.</title>
        <authorList>
            <person name="Hatakeyama M."/>
            <person name="Aluri S."/>
            <person name="Balachadran M.T."/>
            <person name="Sivarajan S.R."/>
            <person name="Poveda L."/>
            <person name="Shimizu-Inatsugi R."/>
            <person name="Schlapbach R."/>
            <person name="Sreeman S.M."/>
            <person name="Shimizu K.K."/>
        </authorList>
    </citation>
    <scope>NUCLEOTIDE SEQUENCE</scope>
</reference>
<dbReference type="CDD" id="cd00121">
    <property type="entry name" value="MATH"/>
    <property type="match status" value="1"/>
</dbReference>
<dbReference type="PROSITE" id="PS50144">
    <property type="entry name" value="MATH"/>
    <property type="match status" value="1"/>
</dbReference>
<reference evidence="5" key="1">
    <citation type="journal article" date="2018" name="DNA Res.">
        <title>Multiple hybrid de novo genome assembly of finger millet, an orphan allotetraploid crop.</title>
        <authorList>
            <person name="Hatakeyama M."/>
            <person name="Aluri S."/>
            <person name="Balachadran M.T."/>
            <person name="Sivarajan S.R."/>
            <person name="Patrignani A."/>
            <person name="Gruter S."/>
            <person name="Poveda L."/>
            <person name="Shimizu-Inatsugi R."/>
            <person name="Baeten J."/>
            <person name="Francoijs K.J."/>
            <person name="Nataraja K.N."/>
            <person name="Reddy Y.A.N."/>
            <person name="Phadnis S."/>
            <person name="Ravikumar R.L."/>
            <person name="Schlapbach R."/>
            <person name="Sreeman S.M."/>
            <person name="Shimizu K.K."/>
        </authorList>
    </citation>
    <scope>NUCLEOTIDE SEQUENCE</scope>
</reference>
<dbReference type="InterPro" id="IPR000210">
    <property type="entry name" value="BTB/POZ_dom"/>
</dbReference>
<evidence type="ECO:0000256" key="2">
    <source>
        <dbReference type="ARBA" id="ARBA00010846"/>
    </source>
</evidence>
<feature type="domain" description="BTB" evidence="3">
    <location>
        <begin position="191"/>
        <end position="260"/>
    </location>
</feature>
<dbReference type="InterPro" id="IPR045005">
    <property type="entry name" value="BPM1-6"/>
</dbReference>
<dbReference type="Pfam" id="PF24570">
    <property type="entry name" value="BACK_BPM_SPOP"/>
    <property type="match status" value="1"/>
</dbReference>
<comment type="similarity">
    <text evidence="2">Belongs to the Tdpoz family.</text>
</comment>
<dbReference type="PANTHER" id="PTHR26379:SF215">
    <property type="entry name" value="BTB DOMAIN-CONTAINING PROTEIN"/>
    <property type="match status" value="1"/>
</dbReference>
<keyword evidence="6" id="KW-1185">Reference proteome</keyword>
<comment type="pathway">
    <text evidence="1">Protein modification; protein ubiquitination.</text>
</comment>
<dbReference type="SMART" id="SM00225">
    <property type="entry name" value="BTB"/>
    <property type="match status" value="1"/>
</dbReference>
<dbReference type="SUPFAM" id="SSF49599">
    <property type="entry name" value="TRAF domain-like"/>
    <property type="match status" value="1"/>
</dbReference>
<evidence type="ECO:0000313" key="6">
    <source>
        <dbReference type="Proteomes" id="UP001054889"/>
    </source>
</evidence>
<dbReference type="Gene3D" id="3.30.710.10">
    <property type="entry name" value="Potassium Channel Kv1.1, Chain A"/>
    <property type="match status" value="1"/>
</dbReference>
<dbReference type="SUPFAM" id="SSF54695">
    <property type="entry name" value="POZ domain"/>
    <property type="match status" value="1"/>
</dbReference>
<dbReference type="AlphaFoldDB" id="A0AAV5EDP1"/>
<dbReference type="InterPro" id="IPR008974">
    <property type="entry name" value="TRAF-like"/>
</dbReference>
<dbReference type="Pfam" id="PF00651">
    <property type="entry name" value="BTB"/>
    <property type="match status" value="1"/>
</dbReference>
<sequence length="361" mass="40425">MGPTLSRPTPTSGSASTIVAGAVRDYHVLRINGYSRTKHTVPNGKYVESRPFSVAGHTWIIKYYPNGNTKNSVDYISLYLVLKSLVAEDVTVQFVLSFADEVEKHTPSYVSNLNANVFSRQCGDWGREKFIKREDLERSAGRLKDDCFTIRCDMIVLGKVRCEDTGISSIVVPPPDWPQHFRALLLSEQGTDVRFMVGGEAFAAHRCVLAARSLVFSAELFGRMKEGTTTMPCIQIDDMVPQVFKTLLHFIYTDSLPERDGKDESSPAMEQHLLEAADRYGMQRLKLMCEDRLSRYIALNTVATTLALAEQHHCQGLKEACFNFLKSSETLNAVKETDGFHHLVKSCPSVVFELMSKLAAR</sequence>
<dbReference type="GO" id="GO:0016567">
    <property type="term" value="P:protein ubiquitination"/>
    <property type="evidence" value="ECO:0007669"/>
    <property type="project" value="InterPro"/>
</dbReference>
<protein>
    <submittedName>
        <fullName evidence="5">Uncharacterized protein</fullName>
    </submittedName>
</protein>
<dbReference type="PANTHER" id="PTHR26379">
    <property type="entry name" value="BTB/POZ AND MATH DOMAIN-CONTAINING PROTEIN 1"/>
    <property type="match status" value="1"/>
</dbReference>
<accession>A0AAV5EDP1</accession>
<dbReference type="Pfam" id="PF22486">
    <property type="entry name" value="MATH_2"/>
    <property type="match status" value="1"/>
</dbReference>
<comment type="caution">
    <text evidence="5">The sequence shown here is derived from an EMBL/GenBank/DDBJ whole genome shotgun (WGS) entry which is preliminary data.</text>
</comment>
<evidence type="ECO:0000259" key="3">
    <source>
        <dbReference type="PROSITE" id="PS50097"/>
    </source>
</evidence>
<dbReference type="Gene3D" id="2.60.210.10">
    <property type="entry name" value="Apoptosis, Tumor Necrosis Factor Receptor Associated Protein 2, Chain A"/>
    <property type="match status" value="1"/>
</dbReference>
<dbReference type="InterPro" id="IPR056423">
    <property type="entry name" value="BACK_BPM_SPOP"/>
</dbReference>
<dbReference type="CDD" id="cd18280">
    <property type="entry name" value="BTB_POZ_BPM_plant"/>
    <property type="match status" value="1"/>
</dbReference>
<dbReference type="PROSITE" id="PS50097">
    <property type="entry name" value="BTB"/>
    <property type="match status" value="1"/>
</dbReference>
<dbReference type="EMBL" id="BQKI01000075">
    <property type="protein sequence ID" value="GJN20651.1"/>
    <property type="molecule type" value="Genomic_DNA"/>
</dbReference>
<dbReference type="InterPro" id="IPR002083">
    <property type="entry name" value="MATH/TRAF_dom"/>
</dbReference>
<feature type="domain" description="MATH" evidence="4">
    <location>
        <begin position="24"/>
        <end position="154"/>
    </location>
</feature>
<dbReference type="Proteomes" id="UP001054889">
    <property type="component" value="Unassembled WGS sequence"/>
</dbReference>
<dbReference type="InterPro" id="IPR011333">
    <property type="entry name" value="SKP1/BTB/POZ_sf"/>
</dbReference>
<evidence type="ECO:0000259" key="4">
    <source>
        <dbReference type="PROSITE" id="PS50144"/>
    </source>
</evidence>
<evidence type="ECO:0000313" key="5">
    <source>
        <dbReference type="EMBL" id="GJN20651.1"/>
    </source>
</evidence>
<proteinExistence type="inferred from homology"/>